<feature type="signal peptide" evidence="1">
    <location>
        <begin position="1"/>
        <end position="22"/>
    </location>
</feature>
<feature type="chain" id="PRO_5007865776" evidence="1">
    <location>
        <begin position="23"/>
        <end position="55"/>
    </location>
</feature>
<dbReference type="InParanoid" id="A0A165RG65"/>
<evidence type="ECO:0000256" key="1">
    <source>
        <dbReference type="SAM" id="SignalP"/>
    </source>
</evidence>
<sequence length="55" mass="5898">MRPIWRLGFSVIFLAGICGSSCTTFHGVGANASMDSIGSDRLYALNTVTAQWDMA</sequence>
<evidence type="ECO:0000313" key="2">
    <source>
        <dbReference type="EMBL" id="KZT23763.1"/>
    </source>
</evidence>
<evidence type="ECO:0000313" key="3">
    <source>
        <dbReference type="Proteomes" id="UP000076761"/>
    </source>
</evidence>
<name>A0A165RG65_9AGAM</name>
<reference evidence="2 3" key="1">
    <citation type="journal article" date="2016" name="Mol. Biol. Evol.">
        <title>Comparative Genomics of Early-Diverging Mushroom-Forming Fungi Provides Insights into the Origins of Lignocellulose Decay Capabilities.</title>
        <authorList>
            <person name="Nagy L.G."/>
            <person name="Riley R."/>
            <person name="Tritt A."/>
            <person name="Adam C."/>
            <person name="Daum C."/>
            <person name="Floudas D."/>
            <person name="Sun H."/>
            <person name="Yadav J.S."/>
            <person name="Pangilinan J."/>
            <person name="Larsson K.H."/>
            <person name="Matsuura K."/>
            <person name="Barry K."/>
            <person name="Labutti K."/>
            <person name="Kuo R."/>
            <person name="Ohm R.A."/>
            <person name="Bhattacharya S.S."/>
            <person name="Shirouzu T."/>
            <person name="Yoshinaga Y."/>
            <person name="Martin F.M."/>
            <person name="Grigoriev I.V."/>
            <person name="Hibbett D.S."/>
        </authorList>
    </citation>
    <scope>NUCLEOTIDE SEQUENCE [LARGE SCALE GENOMIC DNA]</scope>
    <source>
        <strain evidence="2 3">HHB14362 ss-1</strain>
    </source>
</reference>
<dbReference type="EMBL" id="KV425582">
    <property type="protein sequence ID" value="KZT23763.1"/>
    <property type="molecule type" value="Genomic_DNA"/>
</dbReference>
<organism evidence="2 3">
    <name type="scientific">Neolentinus lepideus HHB14362 ss-1</name>
    <dbReference type="NCBI Taxonomy" id="1314782"/>
    <lineage>
        <taxon>Eukaryota</taxon>
        <taxon>Fungi</taxon>
        <taxon>Dikarya</taxon>
        <taxon>Basidiomycota</taxon>
        <taxon>Agaricomycotina</taxon>
        <taxon>Agaricomycetes</taxon>
        <taxon>Gloeophyllales</taxon>
        <taxon>Gloeophyllaceae</taxon>
        <taxon>Neolentinus</taxon>
    </lineage>
</organism>
<keyword evidence="1" id="KW-0732">Signal</keyword>
<proteinExistence type="predicted"/>
<dbReference type="AlphaFoldDB" id="A0A165RG65"/>
<gene>
    <name evidence="2" type="ORF">NEOLEDRAFT_1135871</name>
</gene>
<accession>A0A165RG65</accession>
<keyword evidence="3" id="KW-1185">Reference proteome</keyword>
<protein>
    <submittedName>
        <fullName evidence="2">Uncharacterized protein</fullName>
    </submittedName>
</protein>
<dbReference type="Proteomes" id="UP000076761">
    <property type="component" value="Unassembled WGS sequence"/>
</dbReference>